<dbReference type="EMBL" id="CP106735">
    <property type="protein sequence ID" value="UXX78460.1"/>
    <property type="molecule type" value="Genomic_DNA"/>
</dbReference>
<reference evidence="1" key="1">
    <citation type="submission" date="2022-10" db="EMBL/GenBank/DDBJ databases">
        <title>Comparative genomics and taxonomic characterization of three novel marine species of genus Reichenbachiella exhibiting antioxidant and polysaccharide degradation activities.</title>
        <authorList>
            <person name="Muhammad N."/>
            <person name="Lee Y.-J."/>
            <person name="Ko J."/>
            <person name="Kim S.-G."/>
        </authorList>
    </citation>
    <scope>NUCLEOTIDE SEQUENCE</scope>
    <source>
        <strain evidence="1">Wsw4-B4</strain>
    </source>
</reference>
<name>A0ABY6CX29_9BACT</name>
<evidence type="ECO:0000313" key="1">
    <source>
        <dbReference type="EMBL" id="UXX78460.1"/>
    </source>
</evidence>
<evidence type="ECO:0008006" key="3">
    <source>
        <dbReference type="Google" id="ProtNLM"/>
    </source>
</evidence>
<gene>
    <name evidence="1" type="ORF">N7E81_13950</name>
</gene>
<keyword evidence="2" id="KW-1185">Reference proteome</keyword>
<protein>
    <recommendedName>
        <fullName evidence="3">Universal stress protein family protein</fullName>
    </recommendedName>
</protein>
<dbReference type="Proteomes" id="UP001062165">
    <property type="component" value="Chromosome"/>
</dbReference>
<evidence type="ECO:0000313" key="2">
    <source>
        <dbReference type="Proteomes" id="UP001062165"/>
    </source>
</evidence>
<sequence>MENTKRILIPNDFSVKSLSLVKEVVEQMPNQSLEIIMLHGMFLPNSISDLLFYSKGRMIREMESEEFLKAHALISSKFKSQIVSMVTDFIYFNDKKNMQKYLDSNRIDEVYIPSDIRMDPSVHRRSFDIIPYLQKCSVPVTALKMKADTQEEFHFTNQVSDLFYKTTTQPIIQKS</sequence>
<proteinExistence type="predicted"/>
<dbReference type="RefSeq" id="WP_263050205.1">
    <property type="nucleotide sequence ID" value="NZ_CP106735.1"/>
</dbReference>
<accession>A0ABY6CX29</accession>
<organism evidence="1 2">
    <name type="scientific">Reichenbachiella carrageenanivorans</name>
    <dbReference type="NCBI Taxonomy" id="2979869"/>
    <lineage>
        <taxon>Bacteria</taxon>
        <taxon>Pseudomonadati</taxon>
        <taxon>Bacteroidota</taxon>
        <taxon>Cytophagia</taxon>
        <taxon>Cytophagales</taxon>
        <taxon>Reichenbachiellaceae</taxon>
        <taxon>Reichenbachiella</taxon>
    </lineage>
</organism>